<dbReference type="PATRIC" id="fig|1195763.3.peg.4426"/>
<dbReference type="SUPFAM" id="SSF50249">
    <property type="entry name" value="Nucleic acid-binding proteins"/>
    <property type="match status" value="1"/>
</dbReference>
<accession>A0A0J1GUR2</accession>
<keyword evidence="2" id="KW-1185">Reference proteome</keyword>
<evidence type="ECO:0000313" key="1">
    <source>
        <dbReference type="EMBL" id="KLV03164.1"/>
    </source>
</evidence>
<comment type="caution">
    <text evidence="1">The sequence shown here is derived from an EMBL/GenBank/DDBJ whole genome shotgun (WGS) entry which is preliminary data.</text>
</comment>
<gene>
    <name evidence="1" type="ORF">ABT56_20630</name>
</gene>
<proteinExistence type="predicted"/>
<dbReference type="AlphaFoldDB" id="A0A0J1GUR2"/>
<name>A0A0J1GUR2_9GAMM</name>
<dbReference type="Gene3D" id="2.40.50.140">
    <property type="entry name" value="Nucleic acid-binding proteins"/>
    <property type="match status" value="1"/>
</dbReference>
<dbReference type="OrthoDB" id="5822259at2"/>
<reference evidence="1 2" key="1">
    <citation type="submission" date="2015-05" db="EMBL/GenBank/DDBJ databases">
        <title>Photobacterium galathea sp. nov.</title>
        <authorList>
            <person name="Machado H."/>
            <person name="Gram L."/>
        </authorList>
    </citation>
    <scope>NUCLEOTIDE SEQUENCE [LARGE SCALE GENOMIC DNA]</scope>
    <source>
        <strain evidence="1 2">CGMCC 1.12159</strain>
    </source>
</reference>
<dbReference type="EMBL" id="LDOT01000039">
    <property type="protein sequence ID" value="KLV03164.1"/>
    <property type="molecule type" value="Genomic_DNA"/>
</dbReference>
<protein>
    <submittedName>
        <fullName evidence="1">Uncharacterized protein</fullName>
    </submittedName>
</protein>
<evidence type="ECO:0000313" key="2">
    <source>
        <dbReference type="Proteomes" id="UP000036097"/>
    </source>
</evidence>
<dbReference type="Proteomes" id="UP000036097">
    <property type="component" value="Unassembled WGS sequence"/>
</dbReference>
<organism evidence="1 2">
    <name type="scientific">Photobacterium aquae</name>
    <dbReference type="NCBI Taxonomy" id="1195763"/>
    <lineage>
        <taxon>Bacteria</taxon>
        <taxon>Pseudomonadati</taxon>
        <taxon>Pseudomonadota</taxon>
        <taxon>Gammaproteobacteria</taxon>
        <taxon>Vibrionales</taxon>
        <taxon>Vibrionaceae</taxon>
        <taxon>Photobacterium</taxon>
    </lineage>
</organism>
<dbReference type="RefSeq" id="WP_047880811.1">
    <property type="nucleotide sequence ID" value="NZ_LDOT01000039.1"/>
</dbReference>
<sequence length="66" mass="7089">MNAQTGIIRSFNPANNTGMITCDLGGDINFSACQITSLQQPESGSMVEFTVDDSNCALEAVNIRYL</sequence>
<dbReference type="InterPro" id="IPR012340">
    <property type="entry name" value="NA-bd_OB-fold"/>
</dbReference>